<dbReference type="OrthoDB" id="3233423at2"/>
<dbReference type="Proteomes" id="UP000593943">
    <property type="component" value="Chromosome"/>
</dbReference>
<dbReference type="AlphaFoldDB" id="A0A261G7K0"/>
<organism evidence="1 3">
    <name type="scientific">Bifidobacterium eulemuris</name>
    <dbReference type="NCBI Taxonomy" id="1765219"/>
    <lineage>
        <taxon>Bacteria</taxon>
        <taxon>Bacillati</taxon>
        <taxon>Actinomycetota</taxon>
        <taxon>Actinomycetes</taxon>
        <taxon>Bifidobacteriales</taxon>
        <taxon>Bifidobacteriaceae</taxon>
        <taxon>Bifidobacterium</taxon>
    </lineage>
</organism>
<proteinExistence type="predicted"/>
<evidence type="ECO:0000313" key="1">
    <source>
        <dbReference type="EMBL" id="OZG67394.1"/>
    </source>
</evidence>
<reference evidence="1 3" key="1">
    <citation type="journal article" date="2017" name="BMC Genomics">
        <title>Comparative genomic and phylogenomic analyses of the Bifidobacteriaceae family.</title>
        <authorList>
            <person name="Lugli G.A."/>
            <person name="Milani C."/>
            <person name="Turroni F."/>
            <person name="Duranti S."/>
            <person name="Mancabelli L."/>
            <person name="Mangifesta M."/>
            <person name="Ferrario C."/>
            <person name="Modesto M."/>
            <person name="Mattarelli P."/>
            <person name="Jiri K."/>
            <person name="van Sinderen D."/>
            <person name="Ventura M."/>
        </authorList>
    </citation>
    <scope>NUCLEOTIDE SEQUENCE [LARGE SCALE GENOMIC DNA]</scope>
    <source>
        <strain evidence="1 3">DSM 100216</strain>
    </source>
</reference>
<evidence type="ECO:0000313" key="2">
    <source>
        <dbReference type="EMBL" id="QOL32964.1"/>
    </source>
</evidence>
<reference evidence="2 4" key="2">
    <citation type="submission" date="2020-10" db="EMBL/GenBank/DDBJ databases">
        <title>Genome sequencing of Bifidobacterium eulemuris_DSMZ_100216.</title>
        <authorList>
            <person name="Kim J."/>
        </authorList>
    </citation>
    <scope>NUCLEOTIDE SEQUENCE [LARGE SCALE GENOMIC DNA]</scope>
    <source>
        <strain evidence="2 4">DSM 100216</strain>
    </source>
</reference>
<accession>A0A261G7K0</accession>
<keyword evidence="4" id="KW-1185">Reference proteome</keyword>
<dbReference type="Proteomes" id="UP000216057">
    <property type="component" value="Unassembled WGS sequence"/>
</dbReference>
<dbReference type="EMBL" id="MWWZ01000008">
    <property type="protein sequence ID" value="OZG67394.1"/>
    <property type="molecule type" value="Genomic_DNA"/>
</dbReference>
<sequence>MADEGVMAESAAWPGSQGGRAALFALGGRVVGEEEFLFALGRERHATQAYFRRRYDADLGYGFWRASFGGESVAQYAARRAVDRLRHLHAFYEVAAGARLVDGVDFASAKRRWAACNVRLERAVRAGEPVYGLSRYDFATYLTHEMAALEERYCSDPSLSGMAVGDDEAERFFRSGSWTVDGRGAGFAEVRAHVVAELRKQKFVNIVNNCADAIVVEGVRWRALQALVERTAMASTKGGRSQPAK</sequence>
<name>A0A261G7K0_9BIFI</name>
<dbReference type="KEGG" id="beu:BE0216_11345"/>
<dbReference type="EMBL" id="CP062938">
    <property type="protein sequence ID" value="QOL32964.1"/>
    <property type="molecule type" value="Genomic_DNA"/>
</dbReference>
<gene>
    <name evidence="2" type="ORF">BE0216_11345</name>
    <name evidence="1" type="ORF">BEUL_1485</name>
</gene>
<evidence type="ECO:0000313" key="4">
    <source>
        <dbReference type="Proteomes" id="UP000593943"/>
    </source>
</evidence>
<protein>
    <submittedName>
        <fullName evidence="1">Uncharacterized protein</fullName>
    </submittedName>
</protein>
<evidence type="ECO:0000313" key="3">
    <source>
        <dbReference type="Proteomes" id="UP000216057"/>
    </source>
</evidence>
<dbReference type="RefSeq" id="WP_143249311.1">
    <property type="nucleotide sequence ID" value="NZ_CP062938.1"/>
</dbReference>